<proteinExistence type="predicted"/>
<dbReference type="Proteomes" id="UP000694005">
    <property type="component" value="Chromosome A10"/>
</dbReference>
<protein>
    <submittedName>
        <fullName evidence="2 3">Uncharacterized protein</fullName>
    </submittedName>
</protein>
<name>A0A3P5ZI70_BRACM</name>
<accession>A0A3P5ZI70</accession>
<dbReference type="EMBL" id="LS974626">
    <property type="protein sequence ID" value="CAG7910421.1"/>
    <property type="molecule type" value="Genomic_DNA"/>
</dbReference>
<gene>
    <name evidence="4" type="ORF">BRAA05T22195Z</name>
    <name evidence="2" type="ORF">BRAPAZ1V2_A05P39830.2</name>
    <name evidence="3" type="ORF">BRAPAZ1V2_A10P16670.2</name>
</gene>
<evidence type="ECO:0000313" key="2">
    <source>
        <dbReference type="EMBL" id="CAG7877462.1"/>
    </source>
</evidence>
<evidence type="ECO:0000313" key="3">
    <source>
        <dbReference type="EMBL" id="CAG7910421.1"/>
    </source>
</evidence>
<evidence type="ECO:0000256" key="1">
    <source>
        <dbReference type="SAM" id="MobiDB-lite"/>
    </source>
</evidence>
<feature type="region of interest" description="Disordered" evidence="1">
    <location>
        <begin position="1"/>
        <end position="24"/>
    </location>
</feature>
<evidence type="ECO:0000313" key="4">
    <source>
        <dbReference type="EMBL" id="VDC72481.1"/>
    </source>
</evidence>
<reference evidence="4" key="1">
    <citation type="submission" date="2018-11" db="EMBL/GenBank/DDBJ databases">
        <authorList>
            <consortium name="Genoscope - CEA"/>
            <person name="William W."/>
        </authorList>
    </citation>
    <scope>NUCLEOTIDE SEQUENCE</scope>
</reference>
<feature type="non-terminal residue" evidence="4">
    <location>
        <position position="1"/>
    </location>
</feature>
<dbReference type="EMBL" id="LS974621">
    <property type="protein sequence ID" value="CAG7877462.1"/>
    <property type="molecule type" value="Genomic_DNA"/>
</dbReference>
<dbReference type="Gramene" id="A05p39830.2_BraZ1">
    <property type="protein sequence ID" value="A05p39830.2_BraZ1.CDS.1"/>
    <property type="gene ID" value="A05g39830.2_BraZ1"/>
</dbReference>
<dbReference type="Gramene" id="A10p16670.2_BraZ1">
    <property type="protein sequence ID" value="A10p16670.2_BraZ1.CDS.1"/>
    <property type="gene ID" value="A10g16670.2_BraZ1"/>
</dbReference>
<sequence>SGAHSRSRRSLSSLPLFSSLPSWEDPLSRRDAWRFWCTAISTTSDLTAAETRKVGVSRKAGTTASRTKGNLQEGRLLGFVLLKAENRFLLLIFRFQQRDGGAWLRLCPPFP</sequence>
<dbReference type="AlphaFoldDB" id="A0A3P5ZI70"/>
<dbReference type="Proteomes" id="UP000694005">
    <property type="component" value="Chromosome A05"/>
</dbReference>
<organism evidence="4">
    <name type="scientific">Brassica campestris</name>
    <name type="common">Field mustard</name>
    <dbReference type="NCBI Taxonomy" id="3711"/>
    <lineage>
        <taxon>Eukaryota</taxon>
        <taxon>Viridiplantae</taxon>
        <taxon>Streptophyta</taxon>
        <taxon>Embryophyta</taxon>
        <taxon>Tracheophyta</taxon>
        <taxon>Spermatophyta</taxon>
        <taxon>Magnoliopsida</taxon>
        <taxon>eudicotyledons</taxon>
        <taxon>Gunneridae</taxon>
        <taxon>Pentapetalae</taxon>
        <taxon>rosids</taxon>
        <taxon>malvids</taxon>
        <taxon>Brassicales</taxon>
        <taxon>Brassicaceae</taxon>
        <taxon>Brassiceae</taxon>
        <taxon>Brassica</taxon>
    </lineage>
</organism>
<dbReference type="EMBL" id="LR031570">
    <property type="protein sequence ID" value="VDC72481.1"/>
    <property type="molecule type" value="Genomic_DNA"/>
</dbReference>
<feature type="compositionally biased region" description="Low complexity" evidence="1">
    <location>
        <begin position="10"/>
        <end position="22"/>
    </location>
</feature>